<comment type="similarity">
    <text evidence="9">Belongs to the NAD synthetase family.</text>
</comment>
<dbReference type="GO" id="GO:0008795">
    <property type="term" value="F:NAD+ synthase activity"/>
    <property type="evidence" value="ECO:0007669"/>
    <property type="project" value="UniProtKB-UniRule"/>
</dbReference>
<feature type="binding site" evidence="7">
    <location>
        <position position="196"/>
    </location>
    <ligand>
        <name>L-glutamine</name>
        <dbReference type="ChEBI" id="CHEBI:58359"/>
    </ligand>
</feature>
<evidence type="ECO:0000313" key="11">
    <source>
        <dbReference type="EMBL" id="TWT48682.1"/>
    </source>
</evidence>
<evidence type="ECO:0000256" key="6">
    <source>
        <dbReference type="ARBA" id="ARBA00023027"/>
    </source>
</evidence>
<dbReference type="PIRSF" id="PIRSF006630">
    <property type="entry name" value="NADS_GAT"/>
    <property type="match status" value="1"/>
</dbReference>
<dbReference type="Pfam" id="PF00795">
    <property type="entry name" value="CN_hydrolase"/>
    <property type="match status" value="1"/>
</dbReference>
<dbReference type="InterPro" id="IPR003694">
    <property type="entry name" value="NAD_synthase"/>
</dbReference>
<organism evidence="11 12">
    <name type="scientific">Botrimarina hoheduenensis</name>
    <dbReference type="NCBI Taxonomy" id="2528000"/>
    <lineage>
        <taxon>Bacteria</taxon>
        <taxon>Pseudomonadati</taxon>
        <taxon>Planctomycetota</taxon>
        <taxon>Planctomycetia</taxon>
        <taxon>Pirellulales</taxon>
        <taxon>Lacipirellulaceae</taxon>
        <taxon>Botrimarina</taxon>
    </lineage>
</organism>
<dbReference type="SUPFAM" id="SSF52402">
    <property type="entry name" value="Adenine nucleotide alpha hydrolases-like"/>
    <property type="match status" value="1"/>
</dbReference>
<dbReference type="AlphaFoldDB" id="A0A5C5WFY6"/>
<proteinExistence type="inferred from homology"/>
<dbReference type="SUPFAM" id="SSF56317">
    <property type="entry name" value="Carbon-nitrogen hydrolase"/>
    <property type="match status" value="1"/>
</dbReference>
<dbReference type="RefSeq" id="WP_146570941.1">
    <property type="nucleotide sequence ID" value="NZ_SJPH01000001.1"/>
</dbReference>
<comment type="catalytic activity">
    <reaction evidence="7 8">
        <text>deamido-NAD(+) + L-glutamine + ATP + H2O = L-glutamate + AMP + diphosphate + NAD(+) + H(+)</text>
        <dbReference type="Rhea" id="RHEA:24384"/>
        <dbReference type="ChEBI" id="CHEBI:15377"/>
        <dbReference type="ChEBI" id="CHEBI:15378"/>
        <dbReference type="ChEBI" id="CHEBI:29985"/>
        <dbReference type="ChEBI" id="CHEBI:30616"/>
        <dbReference type="ChEBI" id="CHEBI:33019"/>
        <dbReference type="ChEBI" id="CHEBI:57540"/>
        <dbReference type="ChEBI" id="CHEBI:58359"/>
        <dbReference type="ChEBI" id="CHEBI:58437"/>
        <dbReference type="ChEBI" id="CHEBI:456215"/>
        <dbReference type="EC" id="6.3.5.1"/>
    </reaction>
</comment>
<dbReference type="PROSITE" id="PS50263">
    <property type="entry name" value="CN_HYDROLASE"/>
    <property type="match status" value="1"/>
</dbReference>
<feature type="binding site" evidence="7">
    <location>
        <position position="455"/>
    </location>
    <ligand>
        <name>deamido-NAD(+)</name>
        <dbReference type="ChEBI" id="CHEBI:58437"/>
        <note>ligand shared between two neighboring subunits</note>
    </ligand>
</feature>
<dbReference type="GO" id="GO:0004359">
    <property type="term" value="F:glutaminase activity"/>
    <property type="evidence" value="ECO:0007669"/>
    <property type="project" value="InterPro"/>
</dbReference>
<evidence type="ECO:0000256" key="5">
    <source>
        <dbReference type="ARBA" id="ARBA00022840"/>
    </source>
</evidence>
<comment type="caution">
    <text evidence="7">Lacks conserved residue(s) required for the propagation of feature annotation.</text>
</comment>
<dbReference type="Proteomes" id="UP000318995">
    <property type="component" value="Unassembled WGS sequence"/>
</dbReference>
<feature type="binding site" evidence="7">
    <location>
        <position position="426"/>
    </location>
    <ligand>
        <name>deamido-NAD(+)</name>
        <dbReference type="ChEBI" id="CHEBI:58437"/>
        <note>ligand shared between two neighboring subunits</note>
    </ligand>
</feature>
<comment type="function">
    <text evidence="7">Catalyzes the ATP-dependent amidation of deamido-NAD to form NAD. Uses L-glutamine as a nitrogen source.</text>
</comment>
<dbReference type="EMBL" id="SJPH01000001">
    <property type="protein sequence ID" value="TWT48682.1"/>
    <property type="molecule type" value="Genomic_DNA"/>
</dbReference>
<dbReference type="HAMAP" id="MF_02090">
    <property type="entry name" value="NadE_glutamine_dep"/>
    <property type="match status" value="1"/>
</dbReference>
<dbReference type="InterPro" id="IPR036526">
    <property type="entry name" value="C-N_Hydrolase_sf"/>
</dbReference>
<dbReference type="Gene3D" id="3.40.50.620">
    <property type="entry name" value="HUPs"/>
    <property type="match status" value="1"/>
</dbReference>
<sequence>MKSLRIAAVALNQTPLDWRGNLARASEAIEAARRAGATLVCLPELCLSGYGCEDAFYAPHVRRRTLDSLAALLPTTQGVGAVVGLPLEVEGRLYNAAACIADGVLLGFTLKQFLADDGIHYEPRWFKPWPRGKVATISACGLSVLAGDLLYDLAGVRLGIEICRDAWVADRPANGYAARGVTLAMNPSASHFAFGKQAIRRRLVTEGSRLIDGPYLYTNLLGNESGRALYEGGTLIAQRDTLTHQGPRFVFGDRTLTVVDVDVADSPTKTKPGDTIISAAWQRSPADAEKLNPHSPPQAAWETGDAVVYEEFSRAVSLALHDYRRKCRAEGFVLSLSGGADSAAVASLVWLIGRLSGDPATLETVYQATSNSGTVTRDAARAVATAVGATHHEWDVQDLVERYTGLAAAAVGHPLTWETDDLALQNIQSRVRSPGVWMLANLRRALLLTTGNRSEAAVGYATMDGDTSGGYAPIAGVSKRFVLDWLQWMETVGPAGVGPLPALAAINAQQPTAELRPPGAGQTDEADLMPYAVLDEIERSAIGDLDATERTLERLQARFPEHAPEQLAAWLERFDRLWRASQWKRERLAPSLHLDVLSVDPKTWRRWPILSGE</sequence>
<dbReference type="InterPro" id="IPR014445">
    <property type="entry name" value="Gln-dep_NAD_synthase"/>
</dbReference>
<dbReference type="NCBIfam" id="TIGR00552">
    <property type="entry name" value="nadE"/>
    <property type="match status" value="1"/>
</dbReference>
<evidence type="ECO:0000256" key="8">
    <source>
        <dbReference type="PIRNR" id="PIRNR006630"/>
    </source>
</evidence>
<feature type="binding site" evidence="7">
    <location>
        <position position="584"/>
    </location>
    <ligand>
        <name>deamido-NAD(+)</name>
        <dbReference type="ChEBI" id="CHEBI:58437"/>
        <note>ligand shared between two neighboring subunits</note>
    </ligand>
</feature>
<gene>
    <name evidence="7 11" type="primary">nadE</name>
    <name evidence="11" type="ORF">Pla111_04570</name>
</gene>
<dbReference type="GO" id="GO:0009435">
    <property type="term" value="P:NAD+ biosynthetic process"/>
    <property type="evidence" value="ECO:0007669"/>
    <property type="project" value="UniProtKB-UniRule"/>
</dbReference>
<dbReference type="InterPro" id="IPR014729">
    <property type="entry name" value="Rossmann-like_a/b/a_fold"/>
</dbReference>
<dbReference type="GO" id="GO:0005737">
    <property type="term" value="C:cytoplasm"/>
    <property type="evidence" value="ECO:0007669"/>
    <property type="project" value="InterPro"/>
</dbReference>
<evidence type="ECO:0000256" key="1">
    <source>
        <dbReference type="ARBA" id="ARBA00005188"/>
    </source>
</evidence>
<keyword evidence="4 7" id="KW-0547">Nucleotide-binding</keyword>
<protein>
    <recommendedName>
        <fullName evidence="7 8">Glutamine-dependent NAD(+) synthetase</fullName>
        <ecNumber evidence="7 8">6.3.5.1</ecNumber>
    </recommendedName>
    <alternativeName>
        <fullName evidence="7 8">NAD(+) synthase [glutamine-hydrolyzing]</fullName>
    </alternativeName>
</protein>
<dbReference type="InterPro" id="IPR003010">
    <property type="entry name" value="C-N_Hydrolase"/>
</dbReference>
<feature type="binding site" evidence="7">
    <location>
        <position position="190"/>
    </location>
    <ligand>
        <name>L-glutamine</name>
        <dbReference type="ChEBI" id="CHEBI:58359"/>
    </ligand>
</feature>
<dbReference type="PANTHER" id="PTHR23090">
    <property type="entry name" value="NH 3 /GLUTAMINE-DEPENDENT NAD + SYNTHETASE"/>
    <property type="match status" value="1"/>
</dbReference>
<feature type="active site" description="Nucleophile; for glutaminase activity" evidence="7">
    <location>
        <position position="163"/>
    </location>
</feature>
<keyword evidence="3 7" id="KW-0436">Ligase</keyword>
<reference evidence="11 12" key="1">
    <citation type="submission" date="2019-02" db="EMBL/GenBank/DDBJ databases">
        <title>Deep-cultivation of Planctomycetes and their phenomic and genomic characterization uncovers novel biology.</title>
        <authorList>
            <person name="Wiegand S."/>
            <person name="Jogler M."/>
            <person name="Boedeker C."/>
            <person name="Pinto D."/>
            <person name="Vollmers J."/>
            <person name="Rivas-Marin E."/>
            <person name="Kohn T."/>
            <person name="Peeters S.H."/>
            <person name="Heuer A."/>
            <person name="Rast P."/>
            <person name="Oberbeckmann S."/>
            <person name="Bunk B."/>
            <person name="Jeske O."/>
            <person name="Meyerdierks A."/>
            <person name="Storesund J.E."/>
            <person name="Kallscheuer N."/>
            <person name="Luecker S."/>
            <person name="Lage O.M."/>
            <person name="Pohl T."/>
            <person name="Merkel B.J."/>
            <person name="Hornburger P."/>
            <person name="Mueller R.-W."/>
            <person name="Bruemmer F."/>
            <person name="Labrenz M."/>
            <person name="Spormann A.M."/>
            <person name="Op Den Camp H."/>
            <person name="Overmann J."/>
            <person name="Amann R."/>
            <person name="Jetten M.S.M."/>
            <person name="Mascher T."/>
            <person name="Medema M.H."/>
            <person name="Devos D.P."/>
            <person name="Kaster A.-K."/>
            <person name="Ovreas L."/>
            <person name="Rohde M."/>
            <person name="Galperin M.Y."/>
            <person name="Jogler C."/>
        </authorList>
    </citation>
    <scope>NUCLEOTIDE SEQUENCE [LARGE SCALE GENOMIC DNA]</scope>
    <source>
        <strain evidence="11 12">Pla111</strain>
    </source>
</reference>
<accession>A0A5C5WFY6</accession>
<dbReference type="InterPro" id="IPR022310">
    <property type="entry name" value="NAD/GMP_synthase"/>
</dbReference>
<dbReference type="CDD" id="cd07570">
    <property type="entry name" value="GAT_Gln-NAD-synth"/>
    <property type="match status" value="1"/>
</dbReference>
<dbReference type="UniPathway" id="UPA00253">
    <property type="reaction ID" value="UER00334"/>
</dbReference>
<dbReference type="EC" id="6.3.5.1" evidence="7 8"/>
<feature type="domain" description="CN hydrolase" evidence="10">
    <location>
        <begin position="4"/>
        <end position="263"/>
    </location>
</feature>
<evidence type="ECO:0000256" key="9">
    <source>
        <dbReference type="RuleBase" id="RU003811"/>
    </source>
</evidence>
<keyword evidence="12" id="KW-1185">Reference proteome</keyword>
<dbReference type="GO" id="GO:0003952">
    <property type="term" value="F:NAD+ synthase (glutamine-hydrolyzing) activity"/>
    <property type="evidence" value="ECO:0007669"/>
    <property type="project" value="UniProtKB-UniRule"/>
</dbReference>
<keyword evidence="6 7" id="KW-0520">NAD</keyword>
<comment type="pathway">
    <text evidence="1 7 8">Cofactor biosynthesis; NAD(+) biosynthesis; NAD(+) from deamido-NAD(+) (L-Gln route): step 1/1.</text>
</comment>
<evidence type="ECO:0000256" key="4">
    <source>
        <dbReference type="ARBA" id="ARBA00022741"/>
    </source>
</evidence>
<feature type="active site" description="Proton acceptor; for glutaminase activity" evidence="7">
    <location>
        <position position="44"/>
    </location>
</feature>
<evidence type="ECO:0000256" key="7">
    <source>
        <dbReference type="HAMAP-Rule" id="MF_02090"/>
    </source>
</evidence>
<feature type="binding site" evidence="7">
    <location>
        <position position="450"/>
    </location>
    <ligand>
        <name>ATP</name>
        <dbReference type="ChEBI" id="CHEBI:30616"/>
    </ligand>
</feature>
<dbReference type="PANTHER" id="PTHR23090:SF9">
    <property type="entry name" value="GLUTAMINE-DEPENDENT NAD(+) SYNTHETASE"/>
    <property type="match status" value="1"/>
</dbReference>
<dbReference type="OrthoDB" id="9803818at2"/>
<dbReference type="Pfam" id="PF02540">
    <property type="entry name" value="NAD_synthase"/>
    <property type="match status" value="1"/>
</dbReference>
<evidence type="ECO:0000259" key="10">
    <source>
        <dbReference type="PROSITE" id="PS50263"/>
    </source>
</evidence>
<comment type="caution">
    <text evidence="11">The sequence shown here is derived from an EMBL/GenBank/DDBJ whole genome shotgun (WGS) entry which is preliminary data.</text>
</comment>
<dbReference type="GO" id="GO:0005524">
    <property type="term" value="F:ATP binding"/>
    <property type="evidence" value="ECO:0007669"/>
    <property type="project" value="UniProtKB-UniRule"/>
</dbReference>
<dbReference type="Gene3D" id="3.60.110.10">
    <property type="entry name" value="Carbon-nitrogen hydrolase"/>
    <property type="match status" value="1"/>
</dbReference>
<evidence type="ECO:0000256" key="3">
    <source>
        <dbReference type="ARBA" id="ARBA00022598"/>
    </source>
</evidence>
<feature type="active site" description="For glutaminase activity" evidence="7">
    <location>
        <position position="111"/>
    </location>
</feature>
<comment type="similarity">
    <text evidence="2 7 8">In the C-terminal section; belongs to the NAD synthetase family.</text>
</comment>
<keyword evidence="5 7" id="KW-0067">ATP-binding</keyword>
<name>A0A5C5WFY6_9BACT</name>
<evidence type="ECO:0000313" key="12">
    <source>
        <dbReference type="Proteomes" id="UP000318995"/>
    </source>
</evidence>
<dbReference type="CDD" id="cd00553">
    <property type="entry name" value="NAD_synthase"/>
    <property type="match status" value="1"/>
</dbReference>
<evidence type="ECO:0000256" key="2">
    <source>
        <dbReference type="ARBA" id="ARBA00007145"/>
    </source>
</evidence>